<dbReference type="Pfam" id="PF12822">
    <property type="entry name" value="ECF_trnsprt"/>
    <property type="match status" value="1"/>
</dbReference>
<protein>
    <recommendedName>
        <fullName evidence="8">Riboflavin transporter</fullName>
    </recommendedName>
</protein>
<sequence>MKNWNVKKLVFTAMLTAVAGVLMSLEISVPLMPVFYKIDFSDVPTVIALFTMGPLSATMVEIIKILIKVLTVGTNTAYVGELANVLGVAVFVIPTWIVYTKMGKTNKAIFASLVIGVLVRTAWACFCNAYITLPLYAKAMSMNLNDVIKAVSFANGNITNLRSFIMLATIPFNIIKISLNYIIGYVVYDHVVLKHTAFKVERHTA</sequence>
<reference evidence="10 11" key="1">
    <citation type="submission" date="2022-03" db="EMBL/GenBank/DDBJ databases">
        <title>Novel taxa within the pig intestine.</title>
        <authorList>
            <person name="Wylensek D."/>
            <person name="Bishof K."/>
            <person name="Afrizal A."/>
            <person name="Clavel T."/>
        </authorList>
    </citation>
    <scope>NUCLEOTIDE SEQUENCE [LARGE SCALE GENOMIC DNA]</scope>
    <source>
        <strain evidence="10 11">Cla-KB-P134</strain>
    </source>
</reference>
<gene>
    <name evidence="10" type="ORF">MOZ64_04365</name>
</gene>
<evidence type="ECO:0000256" key="4">
    <source>
        <dbReference type="ARBA" id="ARBA00022475"/>
    </source>
</evidence>
<keyword evidence="7 8" id="KW-0472">Membrane</keyword>
<comment type="similarity">
    <text evidence="2 8">Belongs to the prokaryotic riboflavin transporter (P-RFT) (TC 2.A.87) family.</text>
</comment>
<evidence type="ECO:0000256" key="9">
    <source>
        <dbReference type="SAM" id="Phobius"/>
    </source>
</evidence>
<dbReference type="EMBL" id="JALBUS010000005">
    <property type="protein sequence ID" value="MDX8417079.1"/>
    <property type="molecule type" value="Genomic_DNA"/>
</dbReference>
<feature type="transmembrane region" description="Helical" evidence="9">
    <location>
        <begin position="109"/>
        <end position="133"/>
    </location>
</feature>
<keyword evidence="5 9" id="KW-0812">Transmembrane</keyword>
<comment type="function">
    <text evidence="8">Probably a riboflavin-binding protein that interacts with the energy-coupling factor (ECF) ABC-transporter complex.</text>
</comment>
<dbReference type="PANTHER" id="PTHR38438:SF1">
    <property type="entry name" value="RIBOFLAVIN TRANSPORTER RIBU"/>
    <property type="match status" value="1"/>
</dbReference>
<evidence type="ECO:0000256" key="1">
    <source>
        <dbReference type="ARBA" id="ARBA00004651"/>
    </source>
</evidence>
<accession>A0ABU4WKI9</accession>
<evidence type="ECO:0000256" key="5">
    <source>
        <dbReference type="ARBA" id="ARBA00022692"/>
    </source>
</evidence>
<evidence type="ECO:0000313" key="11">
    <source>
        <dbReference type="Proteomes" id="UP001285244"/>
    </source>
</evidence>
<dbReference type="RefSeq" id="WP_277633644.1">
    <property type="nucleotide sequence ID" value="NZ_JALBUS010000005.1"/>
</dbReference>
<name>A0ABU4WKI9_9FIRM</name>
<evidence type="ECO:0000313" key="10">
    <source>
        <dbReference type="EMBL" id="MDX8417079.1"/>
    </source>
</evidence>
<dbReference type="Gene3D" id="1.10.1760.20">
    <property type="match status" value="1"/>
</dbReference>
<evidence type="ECO:0000256" key="6">
    <source>
        <dbReference type="ARBA" id="ARBA00022989"/>
    </source>
</evidence>
<keyword evidence="3 8" id="KW-0813">Transport</keyword>
<keyword evidence="6 9" id="KW-1133">Transmembrane helix</keyword>
<dbReference type="Proteomes" id="UP001285244">
    <property type="component" value="Unassembled WGS sequence"/>
</dbReference>
<keyword evidence="4 8" id="KW-1003">Cell membrane</keyword>
<proteinExistence type="inferred from homology"/>
<feature type="transmembrane region" description="Helical" evidence="9">
    <location>
        <begin position="79"/>
        <end position="97"/>
    </location>
</feature>
<comment type="subcellular location">
    <subcellularLocation>
        <location evidence="1">Cell membrane</location>
        <topology evidence="1">Multi-pass membrane protein</topology>
    </subcellularLocation>
</comment>
<evidence type="ECO:0000256" key="8">
    <source>
        <dbReference type="PIRNR" id="PIRNR037778"/>
    </source>
</evidence>
<keyword evidence="11" id="KW-1185">Reference proteome</keyword>
<organism evidence="10 11">
    <name type="scientific">Absicoccus intestinalis</name>
    <dbReference type="NCBI Taxonomy" id="2926319"/>
    <lineage>
        <taxon>Bacteria</taxon>
        <taxon>Bacillati</taxon>
        <taxon>Bacillota</taxon>
        <taxon>Erysipelotrichia</taxon>
        <taxon>Erysipelotrichales</taxon>
        <taxon>Erysipelotrichaceae</taxon>
        <taxon>Absicoccus</taxon>
    </lineage>
</organism>
<comment type="caution">
    <text evidence="10">The sequence shown here is derived from an EMBL/GenBank/DDBJ whole genome shotgun (WGS) entry which is preliminary data.</text>
</comment>
<evidence type="ECO:0000256" key="2">
    <source>
        <dbReference type="ARBA" id="ARBA00005540"/>
    </source>
</evidence>
<evidence type="ECO:0000256" key="3">
    <source>
        <dbReference type="ARBA" id="ARBA00022448"/>
    </source>
</evidence>
<dbReference type="InterPro" id="IPR024529">
    <property type="entry name" value="ECF_trnsprt_substrate-spec"/>
</dbReference>
<evidence type="ECO:0000256" key="7">
    <source>
        <dbReference type="ARBA" id="ARBA00023136"/>
    </source>
</evidence>
<dbReference type="PANTHER" id="PTHR38438">
    <property type="entry name" value="RIBOFLAVIN TRANSPORTER RIBU"/>
    <property type="match status" value="1"/>
</dbReference>
<dbReference type="PIRSF" id="PIRSF037778">
    <property type="entry name" value="UCP037778_transp_RibU"/>
    <property type="match status" value="1"/>
</dbReference>
<feature type="transmembrane region" description="Helical" evidence="9">
    <location>
        <begin position="48"/>
        <end position="67"/>
    </location>
</feature>
<dbReference type="InterPro" id="IPR025720">
    <property type="entry name" value="RibU"/>
</dbReference>